<proteinExistence type="predicted"/>
<keyword evidence="3" id="KW-1185">Reference proteome</keyword>
<dbReference type="EMBL" id="CP059851">
    <property type="protein sequence ID" value="QMW22718.1"/>
    <property type="molecule type" value="Genomic_DNA"/>
</dbReference>
<reference evidence="2 3" key="1">
    <citation type="submission" date="2020-07" db="EMBL/GenBank/DDBJ databases">
        <title>Complete genome sequence for Sandaracinobacter sp. M6.</title>
        <authorList>
            <person name="Tang Y."/>
            <person name="Liu Q."/>
            <person name="Guo Z."/>
            <person name="Lei P."/>
            <person name="Huang B."/>
        </authorList>
    </citation>
    <scope>NUCLEOTIDE SEQUENCE [LARGE SCALE GENOMIC DNA]</scope>
    <source>
        <strain evidence="2 3">M6</strain>
    </source>
</reference>
<dbReference type="KEGG" id="sand:H3309_15665"/>
<dbReference type="PANTHER" id="PTHR35813">
    <property type="entry name" value="INNER MEMBRANE PROTEIN YBAN"/>
    <property type="match status" value="1"/>
</dbReference>
<evidence type="ECO:0000256" key="1">
    <source>
        <dbReference type="SAM" id="Phobius"/>
    </source>
</evidence>
<sequence length="146" mass="15638">MRLARLRRCARGGAHEQNRVTRPLWIAFGLTALSLGAIGVVLPLLPTTPFLLLAAFAFARSSPRLHSWLLGHRLFGPFIENWHRHGAISRRVKIVSALSMAAVFGVSLALGVSGWVLAVQALALGASALFVLTRPEGPAVSDRDAG</sequence>
<gene>
    <name evidence="2" type="ORF">H3309_15665</name>
</gene>
<dbReference type="InterPro" id="IPR007401">
    <property type="entry name" value="DUF454"/>
</dbReference>
<keyword evidence="1" id="KW-0812">Transmembrane</keyword>
<protein>
    <submittedName>
        <fullName evidence="2">YbaN family protein</fullName>
    </submittedName>
</protein>
<dbReference type="AlphaFoldDB" id="A0A7G5IH76"/>
<accession>A0A7G5IH76</accession>
<feature type="transmembrane region" description="Helical" evidence="1">
    <location>
        <begin position="24"/>
        <end position="44"/>
    </location>
</feature>
<keyword evidence="1" id="KW-1133">Transmembrane helix</keyword>
<evidence type="ECO:0000313" key="2">
    <source>
        <dbReference type="EMBL" id="QMW22718.1"/>
    </source>
</evidence>
<dbReference type="PANTHER" id="PTHR35813:SF1">
    <property type="entry name" value="INNER MEMBRANE PROTEIN YBAN"/>
    <property type="match status" value="1"/>
</dbReference>
<dbReference type="GO" id="GO:0005886">
    <property type="term" value="C:plasma membrane"/>
    <property type="evidence" value="ECO:0007669"/>
    <property type="project" value="TreeGrafter"/>
</dbReference>
<feature type="transmembrane region" description="Helical" evidence="1">
    <location>
        <begin position="92"/>
        <end position="109"/>
    </location>
</feature>
<organism evidence="2 3">
    <name type="scientific">Sandaracinobacteroides saxicola</name>
    <dbReference type="NCBI Taxonomy" id="2759707"/>
    <lineage>
        <taxon>Bacteria</taxon>
        <taxon>Pseudomonadati</taxon>
        <taxon>Pseudomonadota</taxon>
        <taxon>Alphaproteobacteria</taxon>
        <taxon>Sphingomonadales</taxon>
        <taxon>Sphingosinicellaceae</taxon>
        <taxon>Sandaracinobacteroides</taxon>
    </lineage>
</organism>
<dbReference type="Pfam" id="PF04304">
    <property type="entry name" value="DUF454"/>
    <property type="match status" value="1"/>
</dbReference>
<keyword evidence="1" id="KW-0472">Membrane</keyword>
<dbReference type="Proteomes" id="UP000515292">
    <property type="component" value="Chromosome"/>
</dbReference>
<evidence type="ECO:0000313" key="3">
    <source>
        <dbReference type="Proteomes" id="UP000515292"/>
    </source>
</evidence>
<name>A0A7G5IH76_9SPHN</name>